<name>A0ABQ9ZSX8_9CRUS</name>
<dbReference type="EMBL" id="JAOYFB010000005">
    <property type="protein sequence ID" value="KAK4016033.1"/>
    <property type="molecule type" value="Genomic_DNA"/>
</dbReference>
<organism evidence="1 2">
    <name type="scientific">Daphnia magna</name>
    <dbReference type="NCBI Taxonomy" id="35525"/>
    <lineage>
        <taxon>Eukaryota</taxon>
        <taxon>Metazoa</taxon>
        <taxon>Ecdysozoa</taxon>
        <taxon>Arthropoda</taxon>
        <taxon>Crustacea</taxon>
        <taxon>Branchiopoda</taxon>
        <taxon>Diplostraca</taxon>
        <taxon>Cladocera</taxon>
        <taxon>Anomopoda</taxon>
        <taxon>Daphniidae</taxon>
        <taxon>Daphnia</taxon>
    </lineage>
</organism>
<evidence type="ECO:0000313" key="1">
    <source>
        <dbReference type="EMBL" id="KAK4016033.1"/>
    </source>
</evidence>
<protein>
    <recommendedName>
        <fullName evidence="3">GMP synthase</fullName>
    </recommendedName>
</protein>
<sequence length="67" mass="7565">MERWSNVPNKPSRLLKDELLFDAAAAASSGETNFFMFVVHPLVADEFLAANEILRLKETSNLQTKIK</sequence>
<comment type="caution">
    <text evidence="1">The sequence shown here is derived from an EMBL/GenBank/DDBJ whole genome shotgun (WGS) entry which is preliminary data.</text>
</comment>
<proteinExistence type="predicted"/>
<dbReference type="Proteomes" id="UP001234178">
    <property type="component" value="Unassembled WGS sequence"/>
</dbReference>
<accession>A0ABQ9ZSX8</accession>
<gene>
    <name evidence="1" type="ORF">OUZ56_030996</name>
</gene>
<reference evidence="1 2" key="1">
    <citation type="journal article" date="2023" name="Nucleic Acids Res.">
        <title>The hologenome of Daphnia magna reveals possible DNA methylation and microbiome-mediated evolution of the host genome.</title>
        <authorList>
            <person name="Chaturvedi A."/>
            <person name="Li X."/>
            <person name="Dhandapani V."/>
            <person name="Marshall H."/>
            <person name="Kissane S."/>
            <person name="Cuenca-Cambronero M."/>
            <person name="Asole G."/>
            <person name="Calvet F."/>
            <person name="Ruiz-Romero M."/>
            <person name="Marangio P."/>
            <person name="Guigo R."/>
            <person name="Rago D."/>
            <person name="Mirbahai L."/>
            <person name="Eastwood N."/>
            <person name="Colbourne J.K."/>
            <person name="Zhou J."/>
            <person name="Mallon E."/>
            <person name="Orsini L."/>
        </authorList>
    </citation>
    <scope>NUCLEOTIDE SEQUENCE [LARGE SCALE GENOMIC DNA]</scope>
    <source>
        <strain evidence="1">LRV0_1</strain>
    </source>
</reference>
<keyword evidence="2" id="KW-1185">Reference proteome</keyword>
<evidence type="ECO:0008006" key="3">
    <source>
        <dbReference type="Google" id="ProtNLM"/>
    </source>
</evidence>
<evidence type="ECO:0000313" key="2">
    <source>
        <dbReference type="Proteomes" id="UP001234178"/>
    </source>
</evidence>